<keyword evidence="1" id="KW-1133">Transmembrane helix</keyword>
<protein>
    <submittedName>
        <fullName evidence="2">Uncharacterized protein</fullName>
    </submittedName>
</protein>
<evidence type="ECO:0000313" key="2">
    <source>
        <dbReference type="EMBL" id="QKE28486.1"/>
    </source>
</evidence>
<dbReference type="RefSeq" id="WP_228720549.1">
    <property type="nucleotide sequence ID" value="NZ_CP042652.1"/>
</dbReference>
<organism evidence="2 3">
    <name type="scientific">Arcobacter acticola</name>
    <dbReference type="NCBI Taxonomy" id="1849015"/>
    <lineage>
        <taxon>Bacteria</taxon>
        <taxon>Pseudomonadati</taxon>
        <taxon>Campylobacterota</taxon>
        <taxon>Epsilonproteobacteria</taxon>
        <taxon>Campylobacterales</taxon>
        <taxon>Arcobacteraceae</taxon>
        <taxon>Arcobacter</taxon>
    </lineage>
</organism>
<accession>A0A6M8EGA2</accession>
<feature type="transmembrane region" description="Helical" evidence="1">
    <location>
        <begin position="35"/>
        <end position="58"/>
    </location>
</feature>
<evidence type="ECO:0000256" key="1">
    <source>
        <dbReference type="SAM" id="Phobius"/>
    </source>
</evidence>
<keyword evidence="1" id="KW-0472">Membrane</keyword>
<proteinExistence type="predicted"/>
<dbReference type="KEGG" id="paco:AACT_1312"/>
<dbReference type="EMBL" id="CP042652">
    <property type="protein sequence ID" value="QKE28486.1"/>
    <property type="molecule type" value="Genomic_DNA"/>
</dbReference>
<keyword evidence="3" id="KW-1185">Reference proteome</keyword>
<evidence type="ECO:0000313" key="3">
    <source>
        <dbReference type="Proteomes" id="UP000503483"/>
    </source>
</evidence>
<dbReference type="AlphaFoldDB" id="A0A6M8EGA2"/>
<name>A0A6M8EGA2_9BACT</name>
<keyword evidence="1" id="KW-0812">Transmembrane</keyword>
<gene>
    <name evidence="2" type="ORF">AACT_1312</name>
</gene>
<dbReference type="Proteomes" id="UP000503483">
    <property type="component" value="Chromosome"/>
</dbReference>
<sequence length="165" mass="19368">MQVIEKTQEYFIISSSWFSQAMLWLENTQLTAYNYPAWIFLLASIFGLISLLTIFMLIKKNSKLDYTSYTEDSIYGATWKWKWHKNQITNLQCYCPNCASILVYDDTSSHTKYTDVSKTDFICESCESKLITSIHGGNKNYAFNAVKREIERRIRINEYKLNTSK</sequence>
<reference evidence="2 3" key="1">
    <citation type="submission" date="2019-08" db="EMBL/GenBank/DDBJ databases">
        <title>Complete genome sequence of Arcobacter acticola.</title>
        <authorList>
            <person name="Miller W."/>
        </authorList>
    </citation>
    <scope>NUCLEOTIDE SEQUENCE [LARGE SCALE GENOMIC DNA]</scope>
    <source>
        <strain evidence="2 3">KCTC 52212</strain>
    </source>
</reference>